<comment type="catalytic activity">
    <reaction evidence="4">
        <text>3-deoxy-alpha-D-manno-oct-2-ulosonate + CTP = CMP-3-deoxy-beta-D-manno-octulosonate + diphosphate</text>
        <dbReference type="Rhea" id="RHEA:23448"/>
        <dbReference type="ChEBI" id="CHEBI:33019"/>
        <dbReference type="ChEBI" id="CHEBI:37563"/>
        <dbReference type="ChEBI" id="CHEBI:85986"/>
        <dbReference type="ChEBI" id="CHEBI:85987"/>
        <dbReference type="EC" id="2.7.7.38"/>
    </reaction>
</comment>
<dbReference type="RefSeq" id="WP_323244328.1">
    <property type="nucleotide sequence ID" value="NZ_JAYGHK010000169.1"/>
</dbReference>
<evidence type="ECO:0000313" key="6">
    <source>
        <dbReference type="Proteomes" id="UP001303285"/>
    </source>
</evidence>
<evidence type="ECO:0000256" key="2">
    <source>
        <dbReference type="ARBA" id="ARBA00022695"/>
    </source>
</evidence>
<dbReference type="HAMAP" id="MF_00057">
    <property type="entry name" value="KdsB"/>
    <property type="match status" value="1"/>
</dbReference>
<comment type="caution">
    <text evidence="5">The sequence shown here is derived from an EMBL/GenBank/DDBJ whole genome shotgun (WGS) entry which is preliminary data.</text>
</comment>
<reference evidence="5 6" key="1">
    <citation type="submission" date="2023-12" db="EMBL/GenBank/DDBJ databases">
        <title>Baltic Sea Cyanobacteria.</title>
        <authorList>
            <person name="Delbaje E."/>
            <person name="Fewer D.P."/>
            <person name="Shishido T.K."/>
        </authorList>
    </citation>
    <scope>NUCLEOTIDE SEQUENCE [LARGE SCALE GENOMIC DNA]</scope>
    <source>
        <strain evidence="5 6">UHCC 0060</strain>
    </source>
</reference>
<evidence type="ECO:0000256" key="1">
    <source>
        <dbReference type="ARBA" id="ARBA00022679"/>
    </source>
</evidence>
<gene>
    <name evidence="4 5" type="primary">kdsB</name>
    <name evidence="5" type="ORF">VB695_24140</name>
</gene>
<keyword evidence="6" id="KW-1185">Reference proteome</keyword>
<evidence type="ECO:0000313" key="5">
    <source>
        <dbReference type="EMBL" id="MEA5611111.1"/>
    </source>
</evidence>
<evidence type="ECO:0000256" key="3">
    <source>
        <dbReference type="ARBA" id="ARBA00022985"/>
    </source>
</evidence>
<dbReference type="InterPro" id="IPR004528">
    <property type="entry name" value="KdsB"/>
</dbReference>
<keyword evidence="2 4" id="KW-0548">Nucleotidyltransferase</keyword>
<dbReference type="Proteomes" id="UP001303285">
    <property type="component" value="Unassembled WGS sequence"/>
</dbReference>
<keyword evidence="4" id="KW-0963">Cytoplasm</keyword>
<dbReference type="Pfam" id="PF02348">
    <property type="entry name" value="CTP_transf_3"/>
    <property type="match status" value="1"/>
</dbReference>
<dbReference type="Gene3D" id="3.90.550.10">
    <property type="entry name" value="Spore Coat Polysaccharide Biosynthesis Protein SpsA, Chain A"/>
    <property type="match status" value="1"/>
</dbReference>
<dbReference type="SUPFAM" id="SSF53448">
    <property type="entry name" value="Nucleotide-diphospho-sugar transferases"/>
    <property type="match status" value="1"/>
</dbReference>
<comment type="function">
    <text evidence="4">Activates KDO (a required 8-carbon sugar) for incorporation into bacterial lipopolysaccharide in Gram-negative bacteria.</text>
</comment>
<dbReference type="CDD" id="cd02517">
    <property type="entry name" value="CMP-KDO-Synthetase"/>
    <property type="match status" value="1"/>
</dbReference>
<dbReference type="EMBL" id="JAYGHK010000169">
    <property type="protein sequence ID" value="MEA5611111.1"/>
    <property type="molecule type" value="Genomic_DNA"/>
</dbReference>
<name>A0ABU5UXY1_NODSP</name>
<dbReference type="NCBIfam" id="TIGR00466">
    <property type="entry name" value="kdsB"/>
    <property type="match status" value="1"/>
</dbReference>
<dbReference type="PANTHER" id="PTHR42866">
    <property type="entry name" value="3-DEOXY-MANNO-OCTULOSONATE CYTIDYLYLTRANSFERASE"/>
    <property type="match status" value="1"/>
</dbReference>
<comment type="similarity">
    <text evidence="4">Belongs to the KdsB family.</text>
</comment>
<organism evidence="5 6">
    <name type="scientific">Nodularia spumigena UHCC 0060</name>
    <dbReference type="NCBI Taxonomy" id="3110300"/>
    <lineage>
        <taxon>Bacteria</taxon>
        <taxon>Bacillati</taxon>
        <taxon>Cyanobacteriota</taxon>
        <taxon>Cyanophyceae</taxon>
        <taxon>Nostocales</taxon>
        <taxon>Nodulariaceae</taxon>
        <taxon>Nodularia</taxon>
    </lineage>
</organism>
<dbReference type="NCBIfam" id="NF009905">
    <property type="entry name" value="PRK13368.1"/>
    <property type="match status" value="1"/>
</dbReference>
<comment type="subcellular location">
    <subcellularLocation>
        <location evidence="4">Cytoplasm</location>
    </subcellularLocation>
</comment>
<dbReference type="GO" id="GO:0008690">
    <property type="term" value="F:3-deoxy-manno-octulosonate cytidylyltransferase activity"/>
    <property type="evidence" value="ECO:0007669"/>
    <property type="project" value="UniProtKB-EC"/>
</dbReference>
<sequence length="243" mass="27153">MKILAVIPARYASQRFPGKPLVKIGDKPMVQCVYEAAKSCPDFSEVIVATDDDRVADCVRQFGGTVEMTSSEHETGTDRVAEVAARYPEMSVVVNVQGDQPFVTPQMLSQLVSPYIRGECSPMTTLACPVDLESGYTDPHTVKVLCDRLGNALYFSRSPIPYYRNPIADAPVYHHLGLYAFERQFLTQYAQLSPTPLEQCEGLEQLRVLEHGFKIRVCLTEKAVMEINTPEDLLKASELYLQI</sequence>
<evidence type="ECO:0000256" key="4">
    <source>
        <dbReference type="HAMAP-Rule" id="MF_00057"/>
    </source>
</evidence>
<keyword evidence="1 4" id="KW-0808">Transferase</keyword>
<protein>
    <recommendedName>
        <fullName evidence="4">3-deoxy-manno-octulosonate cytidylyltransferase</fullName>
        <ecNumber evidence="4">2.7.7.38</ecNumber>
    </recommendedName>
    <alternativeName>
        <fullName evidence="4">CMP-2-keto-3-deoxyoctulosonic acid synthase</fullName>
        <shortName evidence="4">CKS</shortName>
        <shortName evidence="4">CMP-KDO synthase</shortName>
    </alternativeName>
</protein>
<dbReference type="PANTHER" id="PTHR42866:SF2">
    <property type="entry name" value="3-DEOXY-MANNO-OCTULOSONATE CYTIDYLYLTRANSFERASE, MITOCHONDRIAL"/>
    <property type="match status" value="1"/>
</dbReference>
<dbReference type="NCBIfam" id="NF003950">
    <property type="entry name" value="PRK05450.1-3"/>
    <property type="match status" value="1"/>
</dbReference>
<dbReference type="EC" id="2.7.7.38" evidence="4"/>
<dbReference type="InterPro" id="IPR029044">
    <property type="entry name" value="Nucleotide-diphossugar_trans"/>
</dbReference>
<keyword evidence="3 4" id="KW-0448">Lipopolysaccharide biosynthesis</keyword>
<accession>A0ABU5UXY1</accession>
<dbReference type="InterPro" id="IPR003329">
    <property type="entry name" value="Cytidylyl_trans"/>
</dbReference>
<comment type="pathway">
    <text evidence="4">Nucleotide-sugar biosynthesis; CMP-3-deoxy-D-manno-octulosonate biosynthesis; CMP-3-deoxy-D-manno-octulosonate from 3-deoxy-D-manno-octulosonate and CTP: step 1/1.</text>
</comment>
<dbReference type="NCBIfam" id="NF003952">
    <property type="entry name" value="PRK05450.1-5"/>
    <property type="match status" value="1"/>
</dbReference>
<proteinExistence type="inferred from homology"/>